<dbReference type="AlphaFoldDB" id="A0A8S1JX14"/>
<reference evidence="1" key="1">
    <citation type="submission" date="2021-01" db="EMBL/GenBank/DDBJ databases">
        <authorList>
            <consortium name="Genoscope - CEA"/>
            <person name="William W."/>
        </authorList>
    </citation>
    <scope>NUCLEOTIDE SEQUENCE</scope>
</reference>
<protein>
    <submittedName>
        <fullName evidence="1">Uncharacterized protein</fullName>
    </submittedName>
</protein>
<proteinExistence type="predicted"/>
<dbReference type="Proteomes" id="UP000688137">
    <property type="component" value="Unassembled WGS sequence"/>
</dbReference>
<evidence type="ECO:0000313" key="2">
    <source>
        <dbReference type="Proteomes" id="UP000688137"/>
    </source>
</evidence>
<dbReference type="EMBL" id="CAJJDM010000006">
    <property type="protein sequence ID" value="CAD8045170.1"/>
    <property type="molecule type" value="Genomic_DNA"/>
</dbReference>
<name>A0A8S1JX14_PARPR</name>
<sequence>MGICQNSKNIKSPINTNPISQYSSNPSILEKITNPKQIYINPHLNFIVPSEPQNYDPLNPHRQYNVLINGVRFEIINSIEDCILSNEDIDE</sequence>
<organism evidence="1 2">
    <name type="scientific">Paramecium primaurelia</name>
    <dbReference type="NCBI Taxonomy" id="5886"/>
    <lineage>
        <taxon>Eukaryota</taxon>
        <taxon>Sar</taxon>
        <taxon>Alveolata</taxon>
        <taxon>Ciliophora</taxon>
        <taxon>Intramacronucleata</taxon>
        <taxon>Oligohymenophorea</taxon>
        <taxon>Peniculida</taxon>
        <taxon>Parameciidae</taxon>
        <taxon>Paramecium</taxon>
    </lineage>
</organism>
<gene>
    <name evidence="1" type="ORF">PPRIM_AZ9-3.1.T0090196</name>
</gene>
<evidence type="ECO:0000313" key="1">
    <source>
        <dbReference type="EMBL" id="CAD8045170.1"/>
    </source>
</evidence>
<dbReference type="OMA" id="NTMNTNP"/>
<accession>A0A8S1JX14</accession>
<keyword evidence="2" id="KW-1185">Reference proteome</keyword>
<comment type="caution">
    <text evidence="1">The sequence shown here is derived from an EMBL/GenBank/DDBJ whole genome shotgun (WGS) entry which is preliminary data.</text>
</comment>